<keyword evidence="1" id="KW-0853">WD repeat</keyword>
<name>A0A835LRC0_9MAGN</name>
<evidence type="ECO:0008006" key="4">
    <source>
        <dbReference type="Google" id="ProtNLM"/>
    </source>
</evidence>
<dbReference type="InterPro" id="IPR015943">
    <property type="entry name" value="WD40/YVTN_repeat-like_dom_sf"/>
</dbReference>
<sequence length="445" mass="50788">MVNIIPFHMPLTDSEEEDNYEMGFAMSRLGVEEEEKEEFFQCDEASSINIMPNKTRVYIDNDIHQITKLGTKPDEHLRRVLPGERVSPSVSTVRMLAGREFNYSGKGRFSFADCRHVVSRYLPVYGPWEIDRFNTRAYVSQFSADGSLLVAGSQGSHIKIYNVEKDWKVQKDILAKSLRWTVTDTSLSPDQRYLVYASMSPFVHIVDIGSATKESHANVTSDVNTVCFADETGHLIYSGSDDNLCKVWDRRCIGKGKPAGVLMGHLEGITFIDSRGDGRYFISNGKDQTIKLWDIRKMPSNASSSSSSSSSSGMQFRNYEWDYRWMEYPPRARNMKHPCDQSLSTYRGHSVLRTLIRCYFSPAYSTGQKYIYTGSNDGCVYIYDLVSGNQVARLDHHSQTVRDCSWHPFNPMLVSCSWDGVIARGEFPGTGEKVRRKRIRRKYEN</sequence>
<reference evidence="2 3" key="1">
    <citation type="submission" date="2020-10" db="EMBL/GenBank/DDBJ databases">
        <title>The Coptis chinensis genome and diversification of protoberbering-type alkaloids.</title>
        <authorList>
            <person name="Wang B."/>
            <person name="Shu S."/>
            <person name="Song C."/>
            <person name="Liu Y."/>
        </authorList>
    </citation>
    <scope>NUCLEOTIDE SEQUENCE [LARGE SCALE GENOMIC DNA]</scope>
    <source>
        <strain evidence="2">HL-2020</strain>
        <tissue evidence="2">Leaf</tissue>
    </source>
</reference>
<dbReference type="AlphaFoldDB" id="A0A835LRC0"/>
<dbReference type="InterPro" id="IPR001680">
    <property type="entry name" value="WD40_rpt"/>
</dbReference>
<dbReference type="Pfam" id="PF00400">
    <property type="entry name" value="WD40"/>
    <property type="match status" value="4"/>
</dbReference>
<dbReference type="PROSITE" id="PS50294">
    <property type="entry name" value="WD_REPEATS_REGION"/>
    <property type="match status" value="1"/>
</dbReference>
<keyword evidence="3" id="KW-1185">Reference proteome</keyword>
<dbReference type="InterPro" id="IPR051859">
    <property type="entry name" value="DCAF"/>
</dbReference>
<gene>
    <name evidence="2" type="ORF">IFM89_015889</name>
</gene>
<evidence type="ECO:0000256" key="1">
    <source>
        <dbReference type="PROSITE-ProRule" id="PRU00221"/>
    </source>
</evidence>
<dbReference type="PANTHER" id="PTHR19847">
    <property type="entry name" value="DDB1- AND CUL4-ASSOCIATED FACTOR 11"/>
    <property type="match status" value="1"/>
</dbReference>
<organism evidence="2 3">
    <name type="scientific">Coptis chinensis</name>
    <dbReference type="NCBI Taxonomy" id="261450"/>
    <lineage>
        <taxon>Eukaryota</taxon>
        <taxon>Viridiplantae</taxon>
        <taxon>Streptophyta</taxon>
        <taxon>Embryophyta</taxon>
        <taxon>Tracheophyta</taxon>
        <taxon>Spermatophyta</taxon>
        <taxon>Magnoliopsida</taxon>
        <taxon>Ranunculales</taxon>
        <taxon>Ranunculaceae</taxon>
        <taxon>Coptidoideae</taxon>
        <taxon>Coptis</taxon>
    </lineage>
</organism>
<dbReference type="EMBL" id="JADFTS010000005">
    <property type="protein sequence ID" value="KAF9605273.1"/>
    <property type="molecule type" value="Genomic_DNA"/>
</dbReference>
<dbReference type="GO" id="GO:0080008">
    <property type="term" value="C:Cul4-RING E3 ubiquitin ligase complex"/>
    <property type="evidence" value="ECO:0007669"/>
    <property type="project" value="TreeGrafter"/>
</dbReference>
<protein>
    <recommendedName>
        <fullName evidence="4">LEC14B homolog</fullName>
    </recommendedName>
</protein>
<dbReference type="SUPFAM" id="SSF50978">
    <property type="entry name" value="WD40 repeat-like"/>
    <property type="match status" value="1"/>
</dbReference>
<proteinExistence type="predicted"/>
<feature type="repeat" description="WD" evidence="1">
    <location>
        <begin position="262"/>
        <end position="303"/>
    </location>
</feature>
<dbReference type="GO" id="GO:0043161">
    <property type="term" value="P:proteasome-mediated ubiquitin-dependent protein catabolic process"/>
    <property type="evidence" value="ECO:0007669"/>
    <property type="project" value="TreeGrafter"/>
</dbReference>
<dbReference type="InterPro" id="IPR036322">
    <property type="entry name" value="WD40_repeat_dom_sf"/>
</dbReference>
<dbReference type="OrthoDB" id="63070at2759"/>
<dbReference type="SMART" id="SM00320">
    <property type="entry name" value="WD40"/>
    <property type="match status" value="6"/>
</dbReference>
<dbReference type="Gene3D" id="2.130.10.10">
    <property type="entry name" value="YVTN repeat-like/Quinoprotein amine dehydrogenase"/>
    <property type="match status" value="2"/>
</dbReference>
<dbReference type="PANTHER" id="PTHR19847:SF7">
    <property type="entry name" value="DDB1- AND CUL4-ASSOCIATED FACTOR 11"/>
    <property type="match status" value="1"/>
</dbReference>
<dbReference type="Proteomes" id="UP000631114">
    <property type="component" value="Unassembled WGS sequence"/>
</dbReference>
<dbReference type="FunFam" id="2.130.10.10:FF:000492">
    <property type="entry name" value="LEC14B homolog isoform X2"/>
    <property type="match status" value="1"/>
</dbReference>
<comment type="caution">
    <text evidence="2">The sequence shown here is derived from an EMBL/GenBank/DDBJ whole genome shotgun (WGS) entry which is preliminary data.</text>
</comment>
<evidence type="ECO:0000313" key="3">
    <source>
        <dbReference type="Proteomes" id="UP000631114"/>
    </source>
</evidence>
<dbReference type="PROSITE" id="PS50082">
    <property type="entry name" value="WD_REPEATS_2"/>
    <property type="match status" value="1"/>
</dbReference>
<evidence type="ECO:0000313" key="2">
    <source>
        <dbReference type="EMBL" id="KAF9605273.1"/>
    </source>
</evidence>
<accession>A0A835LRC0</accession>